<dbReference type="CDD" id="cd00146">
    <property type="entry name" value="PKD"/>
    <property type="match status" value="2"/>
</dbReference>
<dbReference type="GeneID" id="95970334"/>
<reference evidence="2 3" key="1">
    <citation type="submission" date="2014-07" db="EMBL/GenBank/DDBJ databases">
        <title>Methanogenic archaea and the global carbon cycle.</title>
        <authorList>
            <person name="Henriksen J.R."/>
            <person name="Luke J."/>
            <person name="Reinhart S."/>
            <person name="Benedict M.N."/>
            <person name="Youngblut N.D."/>
            <person name="Metcalf M.E."/>
            <person name="Whitaker R.J."/>
            <person name="Metcalf W.W."/>
        </authorList>
    </citation>
    <scope>NUCLEOTIDE SEQUENCE [LARGE SCALE GENOMIC DNA]</scope>
    <source>
        <strain evidence="3">ATCC 43570 / DSM 1825 / OCM 12 / VKM B-1830 / TM-1</strain>
    </source>
</reference>
<name>A0A0E3KYS3_METTT</name>
<evidence type="ECO:0000313" key="3">
    <source>
        <dbReference type="Proteomes" id="UP000066529"/>
    </source>
</evidence>
<dbReference type="PANTHER" id="PTHR36842">
    <property type="entry name" value="PROTEIN TOLB HOMOLOG"/>
    <property type="match status" value="1"/>
</dbReference>
<organism evidence="2 3">
    <name type="scientific">Methanosarcina thermophila (strain ATCC 43570 / DSM 1825 / OCM 12 / VKM B-1830 / TM-1)</name>
    <dbReference type="NCBI Taxonomy" id="523844"/>
    <lineage>
        <taxon>Archaea</taxon>
        <taxon>Methanobacteriati</taxon>
        <taxon>Methanobacteriota</taxon>
        <taxon>Stenosarchaea group</taxon>
        <taxon>Methanomicrobia</taxon>
        <taxon>Methanosarcinales</taxon>
        <taxon>Methanosarcinaceae</taxon>
        <taxon>Methanosarcina</taxon>
    </lineage>
</organism>
<dbReference type="PATRIC" id="fig|523844.20.peg.1506"/>
<dbReference type="KEGG" id="mthr:MSTHT_1189"/>
<dbReference type="STRING" id="523844.MSTHT_1189"/>
<dbReference type="PANTHER" id="PTHR36842:SF1">
    <property type="entry name" value="PROTEIN TOLB"/>
    <property type="match status" value="1"/>
</dbReference>
<dbReference type="InterPro" id="IPR000601">
    <property type="entry name" value="PKD_dom"/>
</dbReference>
<feature type="domain" description="PKD" evidence="1">
    <location>
        <begin position="171"/>
        <end position="254"/>
    </location>
</feature>
<dbReference type="EMBL" id="CP009501">
    <property type="protein sequence ID" value="AKB12947.1"/>
    <property type="molecule type" value="Genomic_DNA"/>
</dbReference>
<dbReference type="AlphaFoldDB" id="A0A0E3KYS3"/>
<dbReference type="HOGENOM" id="CLU_805650_0_0_2"/>
<proteinExistence type="predicted"/>
<dbReference type="InterPro" id="IPR013320">
    <property type="entry name" value="ConA-like_dom_sf"/>
</dbReference>
<dbReference type="InterPro" id="IPR035986">
    <property type="entry name" value="PKD_dom_sf"/>
</dbReference>
<protein>
    <submittedName>
        <fullName evidence="2">Cell surface protein</fullName>
    </submittedName>
</protein>
<dbReference type="SMART" id="SM00089">
    <property type="entry name" value="PKD"/>
    <property type="match status" value="2"/>
</dbReference>
<dbReference type="InterPro" id="IPR022409">
    <property type="entry name" value="PKD/Chitinase_dom"/>
</dbReference>
<dbReference type="FunFam" id="2.60.40.10:FF:000270">
    <property type="entry name" value="Cell surface protein"/>
    <property type="match status" value="2"/>
</dbReference>
<dbReference type="Pfam" id="PF18911">
    <property type="entry name" value="PKD_4"/>
    <property type="match status" value="2"/>
</dbReference>
<gene>
    <name evidence="2" type="ORF">MSTHT_1189</name>
</gene>
<dbReference type="SUPFAM" id="SSF49299">
    <property type="entry name" value="PKD domain"/>
    <property type="match status" value="2"/>
</dbReference>
<dbReference type="Gene3D" id="2.60.40.10">
    <property type="entry name" value="Immunoglobulins"/>
    <property type="match status" value="2"/>
</dbReference>
<feature type="domain" description="PKD" evidence="1">
    <location>
        <begin position="257"/>
        <end position="334"/>
    </location>
</feature>
<accession>A0A0E3KYS3</accession>
<evidence type="ECO:0000313" key="2">
    <source>
        <dbReference type="EMBL" id="AKB12947.1"/>
    </source>
</evidence>
<evidence type="ECO:0000259" key="1">
    <source>
        <dbReference type="PROSITE" id="PS50093"/>
    </source>
</evidence>
<sequence length="344" mass="37890">MLESRNTVKYGKLTWVSNSPTLNLERNTTFGLCTYYDDRNELDIEINQWPGYDEHVWFSKQPASVDNHPENISYGVFSSNPYLNDKNIVYSIEWTPNYVYYSATAEDGTIILDWTYSDPEGIPAINSTICMCLLPLAGSYYPASGNAAEIVLSSFTYTPYDPSWKEPKQKPVASFSASPVSGSVPLKVAFTDKSTGTPTSWNWNFGDGTSSTEKNPMHTYSKAGTYTVTLTATNAAGSNTATKSNYITVAGTAVEKPVINCWGSPRMGTAPLTVYFKDRSTGSPTSWYWDFGDGAYSTLQNPKHTYSTPGKYTVKLTVTNEAGSTSTTKYHYIVSKAPKVCKAS</sequence>
<dbReference type="InterPro" id="IPR013783">
    <property type="entry name" value="Ig-like_fold"/>
</dbReference>
<dbReference type="SUPFAM" id="SSF49899">
    <property type="entry name" value="Concanavalin A-like lectins/glucanases"/>
    <property type="match status" value="1"/>
</dbReference>
<dbReference type="PROSITE" id="PS50093">
    <property type="entry name" value="PKD"/>
    <property type="match status" value="2"/>
</dbReference>
<dbReference type="Proteomes" id="UP000066529">
    <property type="component" value="Chromosome"/>
</dbReference>
<dbReference type="RefSeq" id="WP_048167044.1">
    <property type="nucleotide sequence ID" value="NZ_CP009501.1"/>
</dbReference>